<comment type="caution">
    <text evidence="10">Lacks conserved residue(s) required for the propagation of feature annotation.</text>
</comment>
<comment type="similarity">
    <text evidence="3 10 13">Belongs to the IPP transferase family.</text>
</comment>
<comment type="function">
    <text evidence="2 10 12">Catalyzes the transfer of a dimethylallyl group onto the adenine at position 37 in tRNAs that read codons beginning with uridine, leading to the formation of N6-(dimethylallyl)adenosine (i(6)A).</text>
</comment>
<organism evidence="14 15">
    <name type="scientific">Candidatus Amphirhobacter heronislandensis</name>
    <dbReference type="NCBI Taxonomy" id="1732024"/>
    <lineage>
        <taxon>Bacteria</taxon>
        <taxon>Pseudomonadati</taxon>
        <taxon>Pseudomonadota</taxon>
        <taxon>Gammaproteobacteria</taxon>
        <taxon>Candidatus Tethybacterales</taxon>
        <taxon>Candidatus Tethybacteraceae</taxon>
        <taxon>Candidatus Amphirhobacter</taxon>
    </lineage>
</organism>
<feature type="region of interest" description="Interaction with substrate tRNA" evidence="10">
    <location>
        <begin position="53"/>
        <end position="56"/>
    </location>
</feature>
<dbReference type="NCBIfam" id="TIGR00174">
    <property type="entry name" value="miaA"/>
    <property type="match status" value="1"/>
</dbReference>
<comment type="caution">
    <text evidence="14">The sequence shown here is derived from an EMBL/GenBank/DDBJ whole genome shotgun (WGS) entry which is preliminary data.</text>
</comment>
<dbReference type="InterPro" id="IPR018022">
    <property type="entry name" value="IPT"/>
</dbReference>
<evidence type="ECO:0000256" key="13">
    <source>
        <dbReference type="RuleBase" id="RU003785"/>
    </source>
</evidence>
<comment type="cofactor">
    <cofactor evidence="1 10">
        <name>Mg(2+)</name>
        <dbReference type="ChEBI" id="CHEBI:18420"/>
    </cofactor>
</comment>
<evidence type="ECO:0000256" key="1">
    <source>
        <dbReference type="ARBA" id="ARBA00001946"/>
    </source>
</evidence>
<evidence type="ECO:0000256" key="6">
    <source>
        <dbReference type="ARBA" id="ARBA00022741"/>
    </source>
</evidence>
<evidence type="ECO:0000256" key="7">
    <source>
        <dbReference type="ARBA" id="ARBA00022840"/>
    </source>
</evidence>
<dbReference type="EC" id="2.5.1.75" evidence="10"/>
<evidence type="ECO:0000313" key="15">
    <source>
        <dbReference type="Proteomes" id="UP000604381"/>
    </source>
</evidence>
<comment type="subunit">
    <text evidence="10">Monomer.</text>
</comment>
<accession>A0A930UF99</accession>
<dbReference type="Gene3D" id="3.40.50.300">
    <property type="entry name" value="P-loop containing nucleotide triphosphate hydrolases"/>
    <property type="match status" value="1"/>
</dbReference>
<name>A0A930UF99_9GAMM</name>
<dbReference type="HAMAP" id="MF_00185">
    <property type="entry name" value="IPP_trans"/>
    <property type="match status" value="1"/>
</dbReference>
<dbReference type="CDD" id="cd02019">
    <property type="entry name" value="NK"/>
    <property type="match status" value="1"/>
</dbReference>
<feature type="site" description="Interaction with substrate tRNA" evidence="10">
    <location>
        <position position="141"/>
    </location>
</feature>
<keyword evidence="8 10" id="KW-0460">Magnesium</keyword>
<dbReference type="GO" id="GO:0052381">
    <property type="term" value="F:tRNA dimethylallyltransferase activity"/>
    <property type="evidence" value="ECO:0007669"/>
    <property type="project" value="UniProtKB-UniRule"/>
</dbReference>
<feature type="binding site" evidence="10">
    <location>
        <begin position="30"/>
        <end position="35"/>
    </location>
    <ligand>
        <name>substrate</name>
    </ligand>
</feature>
<dbReference type="PANTHER" id="PTHR11088:SF60">
    <property type="entry name" value="TRNA DIMETHYLALLYLTRANSFERASE"/>
    <property type="match status" value="1"/>
</dbReference>
<evidence type="ECO:0000256" key="5">
    <source>
        <dbReference type="ARBA" id="ARBA00022694"/>
    </source>
</evidence>
<dbReference type="Pfam" id="PF01715">
    <property type="entry name" value="IPPT"/>
    <property type="match status" value="1"/>
</dbReference>
<evidence type="ECO:0000256" key="4">
    <source>
        <dbReference type="ARBA" id="ARBA00022679"/>
    </source>
</evidence>
<dbReference type="Proteomes" id="UP000604381">
    <property type="component" value="Unassembled WGS sequence"/>
</dbReference>
<dbReference type="InterPro" id="IPR027417">
    <property type="entry name" value="P-loop_NTPase"/>
</dbReference>
<evidence type="ECO:0000256" key="3">
    <source>
        <dbReference type="ARBA" id="ARBA00005842"/>
    </source>
</evidence>
<sequence>MAARLEALLAGLDPAALRAEGAALLIAGPTGAGKSALAEELADRLPCEIVSVDSCAVYRRLDIGSAKPSAAVRAKIPHHLIDILDPDGAYSAGRFFRDAAACVAAIQARGRLPLLVGGTMMYVNTLLHGLDEAPAQEAAARAAARQMEEEGSAAVHAKLAALDPAFGRRVGPNDSQRIGRALAIHLAGGPPARRRRPPPFKLRRRFLVPRSRSELRRRVELRFMAMIERGLVAEVEGILADYPADIGALRSVGYRQVVAHLQGKTGWEEALRRGRAASSQLVRRQLAWLRRFAPRPEETVEV</sequence>
<protein>
    <recommendedName>
        <fullName evidence="10">tRNA dimethylallyltransferase</fullName>
        <ecNumber evidence="10">2.5.1.75</ecNumber>
    </recommendedName>
    <alternativeName>
        <fullName evidence="10">Dimethylallyl diphosphate:tRNA dimethylallyltransferase</fullName>
        <shortName evidence="10">DMAPP:tRNA dimethylallyltransferase</shortName>
        <shortName evidence="10">DMATase</shortName>
    </alternativeName>
    <alternativeName>
        <fullName evidence="10">Isopentenyl-diphosphate:tRNA isopentenyltransferase</fullName>
        <shortName evidence="10">IPP transferase</shortName>
        <shortName evidence="10">IPPT</shortName>
        <shortName evidence="10">IPTase</shortName>
    </alternativeName>
</protein>
<reference evidence="14" key="1">
    <citation type="submission" date="2020-10" db="EMBL/GenBank/DDBJ databases">
        <title>An improved Amphimedon queenslandica hologenome assembly reveals how three proteobacterial symbionts can extend the metabolic phenotypic of their marine sponge host.</title>
        <authorList>
            <person name="Degnan B."/>
            <person name="Degnan S."/>
            <person name="Xiang X."/>
        </authorList>
    </citation>
    <scope>NUCLEOTIDE SEQUENCE</scope>
    <source>
        <strain evidence="14">AqS2</strain>
    </source>
</reference>
<evidence type="ECO:0000256" key="8">
    <source>
        <dbReference type="ARBA" id="ARBA00022842"/>
    </source>
</evidence>
<gene>
    <name evidence="10 14" type="primary">miaA</name>
    <name evidence="14" type="ORF">ISN26_00635</name>
</gene>
<dbReference type="EMBL" id="JADHEI010000009">
    <property type="protein sequence ID" value="MBF2734598.1"/>
    <property type="molecule type" value="Genomic_DNA"/>
</dbReference>
<evidence type="ECO:0000256" key="2">
    <source>
        <dbReference type="ARBA" id="ARBA00003213"/>
    </source>
</evidence>
<dbReference type="GO" id="GO:0005524">
    <property type="term" value="F:ATP binding"/>
    <property type="evidence" value="ECO:0007669"/>
    <property type="project" value="UniProtKB-UniRule"/>
</dbReference>
<dbReference type="SUPFAM" id="SSF52540">
    <property type="entry name" value="P-loop containing nucleoside triphosphate hydrolases"/>
    <property type="match status" value="1"/>
</dbReference>
<evidence type="ECO:0000313" key="14">
    <source>
        <dbReference type="EMBL" id="MBF2734598.1"/>
    </source>
</evidence>
<dbReference type="InterPro" id="IPR039657">
    <property type="entry name" value="Dimethylallyltransferase"/>
</dbReference>
<evidence type="ECO:0000256" key="12">
    <source>
        <dbReference type="RuleBase" id="RU003784"/>
    </source>
</evidence>
<evidence type="ECO:0000256" key="10">
    <source>
        <dbReference type="HAMAP-Rule" id="MF_00185"/>
    </source>
</evidence>
<proteinExistence type="inferred from homology"/>
<feature type="site" description="Interaction with substrate tRNA" evidence="10">
    <location>
        <position position="119"/>
    </location>
</feature>
<dbReference type="Gene3D" id="1.10.20.140">
    <property type="match status" value="1"/>
</dbReference>
<keyword evidence="6 10" id="KW-0547">Nucleotide-binding</keyword>
<dbReference type="GO" id="GO:0006400">
    <property type="term" value="P:tRNA modification"/>
    <property type="evidence" value="ECO:0007669"/>
    <property type="project" value="TreeGrafter"/>
</dbReference>
<evidence type="ECO:0000256" key="11">
    <source>
        <dbReference type="RuleBase" id="RU003783"/>
    </source>
</evidence>
<comment type="catalytic activity">
    <reaction evidence="9 10 11">
        <text>adenosine(37) in tRNA + dimethylallyl diphosphate = N(6)-dimethylallyladenosine(37) in tRNA + diphosphate</text>
        <dbReference type="Rhea" id="RHEA:26482"/>
        <dbReference type="Rhea" id="RHEA-COMP:10162"/>
        <dbReference type="Rhea" id="RHEA-COMP:10375"/>
        <dbReference type="ChEBI" id="CHEBI:33019"/>
        <dbReference type="ChEBI" id="CHEBI:57623"/>
        <dbReference type="ChEBI" id="CHEBI:74411"/>
        <dbReference type="ChEBI" id="CHEBI:74415"/>
        <dbReference type="EC" id="2.5.1.75"/>
    </reaction>
</comment>
<feature type="binding site" evidence="10">
    <location>
        <begin position="28"/>
        <end position="35"/>
    </location>
    <ligand>
        <name>ATP</name>
        <dbReference type="ChEBI" id="CHEBI:30616"/>
    </ligand>
</feature>
<dbReference type="AlphaFoldDB" id="A0A930UF99"/>
<keyword evidence="15" id="KW-1185">Reference proteome</keyword>
<keyword evidence="5 10" id="KW-0819">tRNA processing</keyword>
<feature type="region of interest" description="Interaction with substrate tRNA" evidence="10">
    <location>
        <begin position="176"/>
        <end position="180"/>
    </location>
</feature>
<keyword evidence="4 10" id="KW-0808">Transferase</keyword>
<evidence type="ECO:0000256" key="9">
    <source>
        <dbReference type="ARBA" id="ARBA00049563"/>
    </source>
</evidence>
<keyword evidence="7 10" id="KW-0067">ATP-binding</keyword>
<dbReference type="PANTHER" id="PTHR11088">
    <property type="entry name" value="TRNA DIMETHYLALLYLTRANSFERASE"/>
    <property type="match status" value="1"/>
</dbReference>